<keyword evidence="2" id="KW-0808">Transferase</keyword>
<gene>
    <name evidence="9" type="ORF">DT076_07275</name>
</gene>
<dbReference type="InterPro" id="IPR010737">
    <property type="entry name" value="4-carb_acid_sugar_kinase_N"/>
</dbReference>
<dbReference type="InterPro" id="IPR042213">
    <property type="entry name" value="NBD_C_sf"/>
</dbReference>
<evidence type="ECO:0000256" key="5">
    <source>
        <dbReference type="ARBA" id="ARBA00022840"/>
    </source>
</evidence>
<dbReference type="Gene3D" id="3.40.980.20">
    <property type="entry name" value="Four-carbon acid sugar kinase, nucleotide binding domain"/>
    <property type="match status" value="1"/>
</dbReference>
<dbReference type="RefSeq" id="WP_114125978.1">
    <property type="nucleotide sequence ID" value="NZ_QOUI01000003.1"/>
</dbReference>
<keyword evidence="6" id="KW-0119">Carbohydrate metabolism</keyword>
<protein>
    <recommendedName>
        <fullName evidence="11">Four-carbon acid sugar kinase family protein</fullName>
    </recommendedName>
</protein>
<reference evidence="9 10" key="1">
    <citation type="submission" date="2018-07" db="EMBL/GenBank/DDBJ databases">
        <title>Desertimonas flava gen. nov. sp. nov.</title>
        <authorList>
            <person name="Liu S."/>
        </authorList>
    </citation>
    <scope>NUCLEOTIDE SEQUENCE [LARGE SCALE GENOMIC DNA]</scope>
    <source>
        <strain evidence="9 10">16Sb5-5</strain>
    </source>
</reference>
<keyword evidence="5" id="KW-0067">ATP-binding</keyword>
<evidence type="ECO:0000256" key="6">
    <source>
        <dbReference type="ARBA" id="ARBA00023277"/>
    </source>
</evidence>
<dbReference type="InterPro" id="IPR037051">
    <property type="entry name" value="4-carb_acid_sugar_kinase_N_sf"/>
</dbReference>
<evidence type="ECO:0000256" key="1">
    <source>
        <dbReference type="ARBA" id="ARBA00005715"/>
    </source>
</evidence>
<feature type="domain" description="Four-carbon acid sugar kinase N-terminal" evidence="7">
    <location>
        <begin position="4"/>
        <end position="227"/>
    </location>
</feature>
<dbReference type="Pfam" id="PF17042">
    <property type="entry name" value="NBD_C"/>
    <property type="match status" value="1"/>
</dbReference>
<evidence type="ECO:0000259" key="7">
    <source>
        <dbReference type="Pfam" id="PF07005"/>
    </source>
</evidence>
<dbReference type="Proteomes" id="UP000252770">
    <property type="component" value="Unassembled WGS sequence"/>
</dbReference>
<evidence type="ECO:0000259" key="8">
    <source>
        <dbReference type="Pfam" id="PF17042"/>
    </source>
</evidence>
<dbReference type="SUPFAM" id="SSF142764">
    <property type="entry name" value="YgbK-like"/>
    <property type="match status" value="1"/>
</dbReference>
<accession>A0A367YX07</accession>
<name>A0A367YX07_9ACTN</name>
<dbReference type="Gene3D" id="3.40.50.10840">
    <property type="entry name" value="Putative sugar-binding, N-terminal domain"/>
    <property type="match status" value="1"/>
</dbReference>
<evidence type="ECO:0000256" key="4">
    <source>
        <dbReference type="ARBA" id="ARBA00022777"/>
    </source>
</evidence>
<comment type="similarity">
    <text evidence="1">Belongs to the four-carbon acid sugar kinase family.</text>
</comment>
<comment type="caution">
    <text evidence="9">The sequence shown here is derived from an EMBL/GenBank/DDBJ whole genome shotgun (WGS) entry which is preliminary data.</text>
</comment>
<dbReference type="GO" id="GO:0005524">
    <property type="term" value="F:ATP binding"/>
    <property type="evidence" value="ECO:0007669"/>
    <property type="project" value="UniProtKB-KW"/>
</dbReference>
<sequence length="412" mass="42880">MKVLVLDDDPTGTQSATDVTVLLRWDADTIADALTDADAAYLLTNTRAVDEDTAVRLVRDIADAAEQAGRRLGERVHLLLRGDSTLRGHVFAEAAAVDPSAPLLFVPAFPAGGRTTADGVHRVRIAGQDVPAEQTEFAADPVFGFASGFLPDYVREKSDREPVRIPLEVVRGEQDVLLRVLTDATDGQVLLPDVVDDTDIQRLAAAVRRTWSERALVVRGGAPIAAAVAGVTSRGLLDVPVAGPGRTLLVCGSHTGAATRQLERATGGARAAAAVVDTDRALTDSPAEAARLVAEVAPALADGFAAVASERVRRAEHDTLAHGRSVMEVLVSVVQRLRDEVDVVVTKGGITGADVAGSGLGATSARVLGQVLPGVSVWQLTTPTGREVVQVVVPGNVGDDDTLDAALRAVGA</sequence>
<dbReference type="InterPro" id="IPR031475">
    <property type="entry name" value="NBD_C"/>
</dbReference>
<dbReference type="AlphaFoldDB" id="A0A367YX07"/>
<evidence type="ECO:0000256" key="3">
    <source>
        <dbReference type="ARBA" id="ARBA00022741"/>
    </source>
</evidence>
<feature type="domain" description="Four-carbon acid sugar kinase nucleotide binding" evidence="8">
    <location>
        <begin position="248"/>
        <end position="403"/>
    </location>
</feature>
<keyword evidence="3" id="KW-0547">Nucleotide-binding</keyword>
<organism evidence="9 10">
    <name type="scientific">Desertihabitans brevis</name>
    <dbReference type="NCBI Taxonomy" id="2268447"/>
    <lineage>
        <taxon>Bacteria</taxon>
        <taxon>Bacillati</taxon>
        <taxon>Actinomycetota</taxon>
        <taxon>Actinomycetes</taxon>
        <taxon>Propionibacteriales</taxon>
        <taxon>Propionibacteriaceae</taxon>
        <taxon>Desertihabitans</taxon>
    </lineage>
</organism>
<evidence type="ECO:0000313" key="10">
    <source>
        <dbReference type="Proteomes" id="UP000252770"/>
    </source>
</evidence>
<evidence type="ECO:0000313" key="9">
    <source>
        <dbReference type="EMBL" id="RCK70435.1"/>
    </source>
</evidence>
<proteinExistence type="inferred from homology"/>
<evidence type="ECO:0000256" key="2">
    <source>
        <dbReference type="ARBA" id="ARBA00022679"/>
    </source>
</evidence>
<dbReference type="GO" id="GO:0016301">
    <property type="term" value="F:kinase activity"/>
    <property type="evidence" value="ECO:0007669"/>
    <property type="project" value="UniProtKB-KW"/>
</dbReference>
<dbReference type="EMBL" id="QOUI01000003">
    <property type="protein sequence ID" value="RCK70435.1"/>
    <property type="molecule type" value="Genomic_DNA"/>
</dbReference>
<dbReference type="Pfam" id="PF07005">
    <property type="entry name" value="SBD_N"/>
    <property type="match status" value="1"/>
</dbReference>
<keyword evidence="4" id="KW-0418">Kinase</keyword>
<evidence type="ECO:0008006" key="11">
    <source>
        <dbReference type="Google" id="ProtNLM"/>
    </source>
</evidence>
<keyword evidence="10" id="KW-1185">Reference proteome</keyword>